<accession>A0A415KT76</accession>
<feature type="transmembrane region" description="Helical" evidence="1">
    <location>
        <begin position="33"/>
        <end position="54"/>
    </location>
</feature>
<evidence type="ECO:0000313" key="2">
    <source>
        <dbReference type="EMBL" id="RHL39530.1"/>
    </source>
</evidence>
<protein>
    <submittedName>
        <fullName evidence="2">Uncharacterized protein</fullName>
    </submittedName>
</protein>
<proteinExistence type="predicted"/>
<keyword evidence="1" id="KW-0812">Transmembrane</keyword>
<dbReference type="EMBL" id="QROO01000007">
    <property type="protein sequence ID" value="RHL39530.1"/>
    <property type="molecule type" value="Genomic_DNA"/>
</dbReference>
<gene>
    <name evidence="2" type="ORF">DW027_06750</name>
</gene>
<keyword evidence="1" id="KW-1133">Transmembrane helix</keyword>
<dbReference type="Proteomes" id="UP000284495">
    <property type="component" value="Unassembled WGS sequence"/>
</dbReference>
<reference evidence="2 3" key="1">
    <citation type="submission" date="2018-08" db="EMBL/GenBank/DDBJ databases">
        <title>A genome reference for cultivated species of the human gut microbiota.</title>
        <authorList>
            <person name="Zou Y."/>
            <person name="Xue W."/>
            <person name="Luo G."/>
        </authorList>
    </citation>
    <scope>NUCLEOTIDE SEQUENCE [LARGE SCALE GENOMIC DNA]</scope>
    <source>
        <strain evidence="2 3">AF38-2</strain>
    </source>
</reference>
<dbReference type="AlphaFoldDB" id="A0A415KT76"/>
<evidence type="ECO:0000256" key="1">
    <source>
        <dbReference type="SAM" id="Phobius"/>
    </source>
</evidence>
<sequence length="69" mass="7815">MDFKSIVSTNSTIAASSYQALKNKEKIRIKNEFRVFIFSNSLLSFLNFLMSALLEDTCVLALVFNSTKD</sequence>
<name>A0A415KT76_9BACE</name>
<comment type="caution">
    <text evidence="2">The sequence shown here is derived from an EMBL/GenBank/DDBJ whole genome shotgun (WGS) entry which is preliminary data.</text>
</comment>
<keyword evidence="1" id="KW-0472">Membrane</keyword>
<evidence type="ECO:0000313" key="3">
    <source>
        <dbReference type="Proteomes" id="UP000284495"/>
    </source>
</evidence>
<organism evidence="2 3">
    <name type="scientific">Bacteroides xylanisolvens</name>
    <dbReference type="NCBI Taxonomy" id="371601"/>
    <lineage>
        <taxon>Bacteria</taxon>
        <taxon>Pseudomonadati</taxon>
        <taxon>Bacteroidota</taxon>
        <taxon>Bacteroidia</taxon>
        <taxon>Bacteroidales</taxon>
        <taxon>Bacteroidaceae</taxon>
        <taxon>Bacteroides</taxon>
    </lineage>
</organism>